<dbReference type="Pfam" id="PF03133">
    <property type="entry name" value="TTL"/>
    <property type="match status" value="2"/>
</dbReference>
<keyword evidence="7" id="KW-0067">ATP-binding</keyword>
<dbReference type="PANTHER" id="PTHR12241:SF31">
    <property type="entry name" value="POLYGLUTAMYLASE COMPLEX SUBUNIT TTLL1"/>
    <property type="match status" value="1"/>
</dbReference>
<evidence type="ECO:0000256" key="10">
    <source>
        <dbReference type="ARBA" id="ARBA00023273"/>
    </source>
</evidence>
<dbReference type="PANTHER" id="PTHR12241">
    <property type="entry name" value="TUBULIN POLYGLUTAMYLASE"/>
    <property type="match status" value="1"/>
</dbReference>
<comment type="caution">
    <text evidence="12">The sequence shown here is derived from an EMBL/GenBank/DDBJ whole genome shotgun (WGS) entry which is preliminary data.</text>
</comment>
<comment type="similarity">
    <text evidence="2">Belongs to the tubulin polyglutamylase family.</text>
</comment>
<dbReference type="InterPro" id="IPR004344">
    <property type="entry name" value="TTL/TTLL_fam"/>
</dbReference>
<reference evidence="12" key="1">
    <citation type="submission" date="2022-07" db="EMBL/GenBank/DDBJ databases">
        <title>Genome analysis of Parmales, a sister group of diatoms, reveals the evolutionary specialization of diatoms from phago-mixotrophs to photoautotrophs.</title>
        <authorList>
            <person name="Ban H."/>
            <person name="Sato S."/>
            <person name="Yoshikawa S."/>
            <person name="Kazumasa Y."/>
            <person name="Nakamura Y."/>
            <person name="Ichinomiya M."/>
            <person name="Saitoh K."/>
            <person name="Sato N."/>
            <person name="Blanc-Mathieu R."/>
            <person name="Endo H."/>
            <person name="Kuwata A."/>
            <person name="Ogata H."/>
        </authorList>
    </citation>
    <scope>NUCLEOTIDE SEQUENCE</scope>
</reference>
<dbReference type="GO" id="GO:0005524">
    <property type="term" value="F:ATP binding"/>
    <property type="evidence" value="ECO:0007669"/>
    <property type="project" value="UniProtKB-KW"/>
</dbReference>
<accession>A0A9W7DVM2</accession>
<keyword evidence="5" id="KW-0493">Microtubule</keyword>
<dbReference type="SUPFAM" id="SSF56059">
    <property type="entry name" value="Glutathione synthetase ATP-binding domain-like"/>
    <property type="match status" value="1"/>
</dbReference>
<keyword evidence="6" id="KW-0547">Nucleotide-binding</keyword>
<evidence type="ECO:0000313" key="12">
    <source>
        <dbReference type="EMBL" id="GMH52348.1"/>
    </source>
</evidence>
<dbReference type="GO" id="GO:0015631">
    <property type="term" value="F:tubulin binding"/>
    <property type="evidence" value="ECO:0007669"/>
    <property type="project" value="TreeGrafter"/>
</dbReference>
<dbReference type="Proteomes" id="UP001165082">
    <property type="component" value="Unassembled WGS sequence"/>
</dbReference>
<evidence type="ECO:0000256" key="3">
    <source>
        <dbReference type="ARBA" id="ARBA00022490"/>
    </source>
</evidence>
<dbReference type="GO" id="GO:0005874">
    <property type="term" value="C:microtubule"/>
    <property type="evidence" value="ECO:0007669"/>
    <property type="project" value="UniProtKB-KW"/>
</dbReference>
<evidence type="ECO:0000256" key="7">
    <source>
        <dbReference type="ARBA" id="ARBA00022840"/>
    </source>
</evidence>
<dbReference type="GO" id="GO:0000226">
    <property type="term" value="P:microtubule cytoskeleton organization"/>
    <property type="evidence" value="ECO:0007669"/>
    <property type="project" value="TreeGrafter"/>
</dbReference>
<sequence length="366" mass="42385">MALLEWKIEYEKGVICQNFERRGWSRTEGDDWNVFWATVGTVKQIFNPDSGMRLGDSQLICHFPNHYELTRKDLMTKNMKRYIKEKQKEGVVVNDFVPVTYLLPADYSLFVEEFRRLPNAITGRFNRDQQTYVVSRYIENPLLIGGKKFDLRIYVLITSFRPLRMYLGDGFARFCNVKYSSDVGEIDNPFMHLTNVSIQKHNEEYNNAHGGKWNVSNLRLYLESTRGREATERLFQDIDDLLIHSAKAVQNVMINDRHCFECYGYDLLLDDDLKPWLVEVNASPSLAATTAMDREMKGALIRDVLAVAVPEELGEGEYRGANTRGPCRDTGDFVVLYDEAAEAEKVRRAEEERAMGKEKRKGKSWK</sequence>
<evidence type="ECO:0008006" key="14">
    <source>
        <dbReference type="Google" id="ProtNLM"/>
    </source>
</evidence>
<keyword evidence="9" id="KW-0206">Cytoskeleton</keyword>
<keyword evidence="4" id="KW-0436">Ligase</keyword>
<organism evidence="12 13">
    <name type="scientific">Triparma retinervis</name>
    <dbReference type="NCBI Taxonomy" id="2557542"/>
    <lineage>
        <taxon>Eukaryota</taxon>
        <taxon>Sar</taxon>
        <taxon>Stramenopiles</taxon>
        <taxon>Ochrophyta</taxon>
        <taxon>Bolidophyceae</taxon>
        <taxon>Parmales</taxon>
        <taxon>Triparmaceae</taxon>
        <taxon>Triparma</taxon>
    </lineage>
</organism>
<evidence type="ECO:0000256" key="1">
    <source>
        <dbReference type="ARBA" id="ARBA00004120"/>
    </source>
</evidence>
<name>A0A9W7DVM2_9STRA</name>
<evidence type="ECO:0000256" key="5">
    <source>
        <dbReference type="ARBA" id="ARBA00022701"/>
    </source>
</evidence>
<protein>
    <recommendedName>
        <fullName evidence="14">Tubulin--tyrosine ligase-like protein 9</fullName>
    </recommendedName>
</protein>
<evidence type="ECO:0000256" key="11">
    <source>
        <dbReference type="SAM" id="MobiDB-lite"/>
    </source>
</evidence>
<keyword evidence="10" id="KW-0966">Cell projection</keyword>
<gene>
    <name evidence="12" type="ORF">TrRE_jg6402</name>
</gene>
<evidence type="ECO:0000256" key="8">
    <source>
        <dbReference type="ARBA" id="ARBA00023069"/>
    </source>
</evidence>
<dbReference type="Gene3D" id="3.30.470.20">
    <property type="entry name" value="ATP-grasp fold, B domain"/>
    <property type="match status" value="1"/>
</dbReference>
<feature type="region of interest" description="Disordered" evidence="11">
    <location>
        <begin position="346"/>
        <end position="366"/>
    </location>
</feature>
<evidence type="ECO:0000256" key="9">
    <source>
        <dbReference type="ARBA" id="ARBA00023212"/>
    </source>
</evidence>
<keyword evidence="13" id="KW-1185">Reference proteome</keyword>
<dbReference type="PROSITE" id="PS51221">
    <property type="entry name" value="TTL"/>
    <property type="match status" value="1"/>
</dbReference>
<evidence type="ECO:0000256" key="6">
    <source>
        <dbReference type="ARBA" id="ARBA00022741"/>
    </source>
</evidence>
<keyword evidence="8" id="KW-0969">Cilium</keyword>
<dbReference type="AlphaFoldDB" id="A0A9W7DVM2"/>
<dbReference type="OrthoDB" id="202825at2759"/>
<proteinExistence type="inferred from homology"/>
<comment type="subcellular location">
    <subcellularLocation>
        <location evidence="1">Cytoplasm</location>
        <location evidence="1">Cytoskeleton</location>
        <location evidence="1">Cilium basal body</location>
    </subcellularLocation>
</comment>
<feature type="compositionally biased region" description="Basic and acidic residues" evidence="11">
    <location>
        <begin position="346"/>
        <end position="357"/>
    </location>
</feature>
<evidence type="ECO:0000256" key="4">
    <source>
        <dbReference type="ARBA" id="ARBA00022598"/>
    </source>
</evidence>
<keyword evidence="3" id="KW-0963">Cytoplasm</keyword>
<evidence type="ECO:0000313" key="13">
    <source>
        <dbReference type="Proteomes" id="UP001165082"/>
    </source>
</evidence>
<dbReference type="GO" id="GO:0036064">
    <property type="term" value="C:ciliary basal body"/>
    <property type="evidence" value="ECO:0007669"/>
    <property type="project" value="TreeGrafter"/>
</dbReference>
<dbReference type="GO" id="GO:0070740">
    <property type="term" value="F:tubulin-glutamic acid ligase activity"/>
    <property type="evidence" value="ECO:0007669"/>
    <property type="project" value="TreeGrafter"/>
</dbReference>
<dbReference type="EMBL" id="BRXZ01000735">
    <property type="protein sequence ID" value="GMH52348.1"/>
    <property type="molecule type" value="Genomic_DNA"/>
</dbReference>
<evidence type="ECO:0000256" key="2">
    <source>
        <dbReference type="ARBA" id="ARBA00006118"/>
    </source>
</evidence>